<protein>
    <submittedName>
        <fullName evidence="1">Uncharacterized protein</fullName>
    </submittedName>
</protein>
<dbReference type="AlphaFoldDB" id="A0A2Z6MIX1"/>
<reference evidence="2" key="1">
    <citation type="journal article" date="2017" name="Front. Plant Sci.">
        <title>Climate Clever Clovers: New Paradigm to Reduce the Environmental Footprint of Ruminants by Breeding Low Methanogenic Forages Utilizing Haplotype Variation.</title>
        <authorList>
            <person name="Kaur P."/>
            <person name="Appels R."/>
            <person name="Bayer P.E."/>
            <person name="Keeble-Gagnere G."/>
            <person name="Wang J."/>
            <person name="Hirakawa H."/>
            <person name="Shirasawa K."/>
            <person name="Vercoe P."/>
            <person name="Stefanova K."/>
            <person name="Durmic Z."/>
            <person name="Nichols P."/>
            <person name="Revell C."/>
            <person name="Isobe S.N."/>
            <person name="Edwards D."/>
            <person name="Erskine W."/>
        </authorList>
    </citation>
    <scope>NUCLEOTIDE SEQUENCE [LARGE SCALE GENOMIC DNA]</scope>
    <source>
        <strain evidence="2">cv. Daliak</strain>
    </source>
</reference>
<dbReference type="Proteomes" id="UP000242715">
    <property type="component" value="Unassembled WGS sequence"/>
</dbReference>
<dbReference type="EMBL" id="DF973405">
    <property type="protein sequence ID" value="GAU29773.1"/>
    <property type="molecule type" value="Genomic_DNA"/>
</dbReference>
<evidence type="ECO:0000313" key="1">
    <source>
        <dbReference type="EMBL" id="GAU29773.1"/>
    </source>
</evidence>
<accession>A0A2Z6MIX1</accession>
<gene>
    <name evidence="1" type="ORF">TSUD_161780</name>
</gene>
<proteinExistence type="predicted"/>
<organism evidence="1 2">
    <name type="scientific">Trifolium subterraneum</name>
    <name type="common">Subterranean clover</name>
    <dbReference type="NCBI Taxonomy" id="3900"/>
    <lineage>
        <taxon>Eukaryota</taxon>
        <taxon>Viridiplantae</taxon>
        <taxon>Streptophyta</taxon>
        <taxon>Embryophyta</taxon>
        <taxon>Tracheophyta</taxon>
        <taxon>Spermatophyta</taxon>
        <taxon>Magnoliopsida</taxon>
        <taxon>eudicotyledons</taxon>
        <taxon>Gunneridae</taxon>
        <taxon>Pentapetalae</taxon>
        <taxon>rosids</taxon>
        <taxon>fabids</taxon>
        <taxon>Fabales</taxon>
        <taxon>Fabaceae</taxon>
        <taxon>Papilionoideae</taxon>
        <taxon>50 kb inversion clade</taxon>
        <taxon>NPAAA clade</taxon>
        <taxon>Hologalegina</taxon>
        <taxon>IRL clade</taxon>
        <taxon>Trifolieae</taxon>
        <taxon>Trifolium</taxon>
    </lineage>
</organism>
<name>A0A2Z6MIX1_TRISU</name>
<evidence type="ECO:0000313" key="2">
    <source>
        <dbReference type="Proteomes" id="UP000242715"/>
    </source>
</evidence>
<keyword evidence="2" id="KW-1185">Reference proteome</keyword>
<sequence>MGGKNDDLLALLIKTWKGKQNDVLKAIEVIVVKADPRSKANCTTEENAIMNGIIDSCGYNSREIYENYKEGLPNRPQRAIMDMVALLRKSVKVDCMGMDKGKWKAKILQIEEDLMYAVMKKTVAEGMKEAMQANYSKAFEDGHNRRAMEEDPGRFDDAFSRVVARMNEGMRNSAVSVVKDSFSNEFSNLPTALQEVEREKKDTPPEEKERRWYRMKKLPITRGGKLPAAKKSDVTGNVEGVDPLDTLVPSGSHIVALQIEIVVQQTQNEIDFVAEETDQETDIVSQQTETDFVGIESEATRETETGFVRNESEGTGETETGFVGTGAAAMVKVVGNLFKGRSFEGIVGRISRLPKKRKIEVIVVKYDPRSKANWTTEENAILNRATDSCGYNSREIFDNYKEELPNQPPITIMDRVALLCKSVKMDCIVMAKGKGKAKILQIEGKGKAKILQIEEDPMKVVAEGMKEAMQPNYSKAFKMVIIEEQWKRTPDALTMHLLESLQE</sequence>